<organism evidence="1 2">
    <name type="scientific">Sphingobacterium kitahiroshimense</name>
    <dbReference type="NCBI Taxonomy" id="470446"/>
    <lineage>
        <taxon>Bacteria</taxon>
        <taxon>Pseudomonadati</taxon>
        <taxon>Bacteroidota</taxon>
        <taxon>Sphingobacteriia</taxon>
        <taxon>Sphingobacteriales</taxon>
        <taxon>Sphingobacteriaceae</taxon>
        <taxon>Sphingobacterium</taxon>
    </lineage>
</organism>
<dbReference type="RefSeq" id="WP_021189367.1">
    <property type="nucleotide sequence ID" value="NZ_JBDJLH010000008.1"/>
</dbReference>
<accession>A0ABV0BUX8</accession>
<comment type="caution">
    <text evidence="1">The sequence shown here is derived from an EMBL/GenBank/DDBJ whole genome shotgun (WGS) entry which is preliminary data.</text>
</comment>
<gene>
    <name evidence="1" type="ORF">ABE541_12385</name>
</gene>
<dbReference type="EMBL" id="JBDJNQ010000005">
    <property type="protein sequence ID" value="MEN5378058.1"/>
    <property type="molecule type" value="Genomic_DNA"/>
</dbReference>
<evidence type="ECO:0000313" key="2">
    <source>
        <dbReference type="Proteomes" id="UP001409291"/>
    </source>
</evidence>
<dbReference type="Proteomes" id="UP001409291">
    <property type="component" value="Unassembled WGS sequence"/>
</dbReference>
<proteinExistence type="predicted"/>
<evidence type="ECO:0000313" key="1">
    <source>
        <dbReference type="EMBL" id="MEN5378058.1"/>
    </source>
</evidence>
<protein>
    <submittedName>
        <fullName evidence="1">ABC transporter ATPase</fullName>
    </submittedName>
</protein>
<name>A0ABV0BUX8_9SPHI</name>
<sequence>MTSAWVYQSNRFFTDDEALLIQNRLADFAAGWKVHGEPLSAQAEVRYNLFIVLSVDEQIAAASGCSIDSSVRFLKTLEADFDIQLFDRMNVAFKKEGQLHAASRSEFENLVKDGQIDDTTVVFDNTITSLASLTDKWQIPFGESWHKRVFG</sequence>
<reference evidence="1 2" key="1">
    <citation type="submission" date="2024-04" db="EMBL/GenBank/DDBJ databases">
        <title>WGS of bacteria from Torrens River.</title>
        <authorList>
            <person name="Wyrsch E.R."/>
            <person name="Drigo B."/>
        </authorList>
    </citation>
    <scope>NUCLEOTIDE SEQUENCE [LARGE SCALE GENOMIC DNA]</scope>
    <source>
        <strain evidence="1 2">TWI391</strain>
    </source>
</reference>
<keyword evidence="2" id="KW-1185">Reference proteome</keyword>